<keyword evidence="1" id="KW-0472">Membrane</keyword>
<sequence length="213" mass="24794">MSLSKKLQLRENEKIVKVIRRYPLAYVWKYTVGLAFLLACAFFTFWLLERGWWGTTVFAAGALAGAFLIFHTWFFNHFTFFVLTTDRIIDVYRLGWLDEVTSSVRFKDIADISARRSGLFGNIFNYGSLSVLTTTENLIIDVEKVYNPRGVQAEIFDMIDWSQTKKDNRPAHSSDAVYEEFMKIIPYLSDARLEHVARLIDEQYEDAEETLVE</sequence>
<accession>A0A0G1P054</accession>
<proteinExistence type="predicted"/>
<gene>
    <name evidence="2" type="ORF">UX39_C0010G0011</name>
</gene>
<keyword evidence="1" id="KW-1133">Transmembrane helix</keyword>
<evidence type="ECO:0000256" key="1">
    <source>
        <dbReference type="SAM" id="Phobius"/>
    </source>
</evidence>
<dbReference type="Proteomes" id="UP000034175">
    <property type="component" value="Unassembled WGS sequence"/>
</dbReference>
<name>A0A0G1P054_9BACT</name>
<organism evidence="2 3">
    <name type="scientific">Candidatus Magasanikbacteria bacterium GW2011_GWA2_46_17</name>
    <dbReference type="NCBI Taxonomy" id="1619042"/>
    <lineage>
        <taxon>Bacteria</taxon>
        <taxon>Candidatus Magasanikiibacteriota</taxon>
    </lineage>
</organism>
<comment type="caution">
    <text evidence="2">The sequence shown here is derived from an EMBL/GenBank/DDBJ whole genome shotgun (WGS) entry which is preliminary data.</text>
</comment>
<keyword evidence="1" id="KW-0812">Transmembrane</keyword>
<dbReference type="PANTHER" id="PTHR37938:SF1">
    <property type="entry name" value="BLL0215 PROTEIN"/>
    <property type="match status" value="1"/>
</dbReference>
<evidence type="ECO:0000313" key="2">
    <source>
        <dbReference type="EMBL" id="KKU26299.1"/>
    </source>
</evidence>
<dbReference type="EMBL" id="LCMA01000010">
    <property type="protein sequence ID" value="KKU26299.1"/>
    <property type="molecule type" value="Genomic_DNA"/>
</dbReference>
<protein>
    <submittedName>
        <fullName evidence="2">Uncharacterized protein</fullName>
    </submittedName>
</protein>
<reference evidence="2 3" key="1">
    <citation type="journal article" date="2015" name="Nature">
        <title>rRNA introns, odd ribosomes, and small enigmatic genomes across a large radiation of phyla.</title>
        <authorList>
            <person name="Brown C.T."/>
            <person name="Hug L.A."/>
            <person name="Thomas B.C."/>
            <person name="Sharon I."/>
            <person name="Castelle C.J."/>
            <person name="Singh A."/>
            <person name="Wilkins M.J."/>
            <person name="Williams K.H."/>
            <person name="Banfield J.F."/>
        </authorList>
    </citation>
    <scope>NUCLEOTIDE SEQUENCE [LARGE SCALE GENOMIC DNA]</scope>
</reference>
<dbReference type="AlphaFoldDB" id="A0A0G1P054"/>
<evidence type="ECO:0000313" key="3">
    <source>
        <dbReference type="Proteomes" id="UP000034175"/>
    </source>
</evidence>
<dbReference type="PANTHER" id="PTHR37938">
    <property type="entry name" value="BLL0215 PROTEIN"/>
    <property type="match status" value="1"/>
</dbReference>
<feature type="transmembrane region" description="Helical" evidence="1">
    <location>
        <begin position="52"/>
        <end position="75"/>
    </location>
</feature>
<feature type="transmembrane region" description="Helical" evidence="1">
    <location>
        <begin position="27"/>
        <end position="46"/>
    </location>
</feature>